<accession>A0ABR9D2Q3</accession>
<dbReference type="RefSeq" id="WP_192375671.1">
    <property type="nucleotide sequence ID" value="NZ_CAJHIV010000001.1"/>
</dbReference>
<sequence>MPLNEDKLYDIEEDSAMSDFMDEISDQAISEFKQDRLRSYYLDNSMVMRPAVDALQEGKRLLEDEYPSAALVFFGTSIELLLKATVLQPVVKGLVHSDVFAEIIMQHTLGQTGFDRYEKLLAVIFRELSGVELSSVKKNDVSESLLSECKSLQKVRNSIIHRGERCSQEAAKNGLDVAVAVYSQIVVPVLSSIQLTVIEKGEIVPKSSNLPSPF</sequence>
<gene>
    <name evidence="1" type="ORF">IE877_16135</name>
</gene>
<proteinExistence type="predicted"/>
<organism evidence="1 2">
    <name type="scientific">Methylomonas albis</name>
    <dbReference type="NCBI Taxonomy" id="1854563"/>
    <lineage>
        <taxon>Bacteria</taxon>
        <taxon>Pseudomonadati</taxon>
        <taxon>Pseudomonadota</taxon>
        <taxon>Gammaproteobacteria</taxon>
        <taxon>Methylococcales</taxon>
        <taxon>Methylococcaceae</taxon>
        <taxon>Methylomonas</taxon>
    </lineage>
</organism>
<dbReference type="Proteomes" id="UP000652176">
    <property type="component" value="Unassembled WGS sequence"/>
</dbReference>
<reference evidence="1 2" key="1">
    <citation type="submission" date="2020-09" db="EMBL/GenBank/DDBJ databases">
        <title>Methylomonas albis sp. nov. and Methylomonas fluvii sp. nov.: Two cold-adapted methanotrophs from the River Elbe and an amended description of Methylovulum psychrotolerans strain Eb1.</title>
        <authorList>
            <person name="Bussmann I.K."/>
            <person name="Klings K.-W."/>
            <person name="Warnstedt J."/>
            <person name="Hoppert M."/>
            <person name="Saborowski A."/>
            <person name="Horn F."/>
            <person name="Liebner S."/>
        </authorList>
    </citation>
    <scope>NUCLEOTIDE SEQUENCE [LARGE SCALE GENOMIC DNA]</scope>
    <source>
        <strain evidence="1 2">EbA</strain>
    </source>
</reference>
<comment type="caution">
    <text evidence="1">The sequence shown here is derived from an EMBL/GenBank/DDBJ whole genome shotgun (WGS) entry which is preliminary data.</text>
</comment>
<evidence type="ECO:0000313" key="1">
    <source>
        <dbReference type="EMBL" id="MBD9357389.1"/>
    </source>
</evidence>
<name>A0ABR9D2Q3_9GAMM</name>
<evidence type="ECO:0000313" key="2">
    <source>
        <dbReference type="Proteomes" id="UP000652176"/>
    </source>
</evidence>
<protein>
    <recommendedName>
        <fullName evidence="3">RiboL-PSP-HEPN domain-containing protein</fullName>
    </recommendedName>
</protein>
<dbReference type="EMBL" id="JACXSS010000001">
    <property type="protein sequence ID" value="MBD9357389.1"/>
    <property type="molecule type" value="Genomic_DNA"/>
</dbReference>
<evidence type="ECO:0008006" key="3">
    <source>
        <dbReference type="Google" id="ProtNLM"/>
    </source>
</evidence>
<keyword evidence="2" id="KW-1185">Reference proteome</keyword>